<organism evidence="1">
    <name type="scientific">marine sediment metagenome</name>
    <dbReference type="NCBI Taxonomy" id="412755"/>
    <lineage>
        <taxon>unclassified sequences</taxon>
        <taxon>metagenomes</taxon>
        <taxon>ecological metagenomes</taxon>
    </lineage>
</organism>
<evidence type="ECO:0000313" key="1">
    <source>
        <dbReference type="EMBL" id="GAI75547.1"/>
    </source>
</evidence>
<proteinExistence type="predicted"/>
<gene>
    <name evidence="1" type="ORF">S12H4_20461</name>
</gene>
<accession>X1R497</accession>
<protein>
    <submittedName>
        <fullName evidence="1">Uncharacterized protein</fullName>
    </submittedName>
</protein>
<dbReference type="AlphaFoldDB" id="X1R497"/>
<sequence length="35" mass="3923">MGQIMRCPLIGVPCSKPITIQEKTFFLAEAEEPED</sequence>
<name>X1R497_9ZZZZ</name>
<dbReference type="EMBL" id="BARW01010381">
    <property type="protein sequence ID" value="GAI75547.1"/>
    <property type="molecule type" value="Genomic_DNA"/>
</dbReference>
<comment type="caution">
    <text evidence="1">The sequence shown here is derived from an EMBL/GenBank/DDBJ whole genome shotgun (WGS) entry which is preliminary data.</text>
</comment>
<reference evidence="1" key="1">
    <citation type="journal article" date="2014" name="Front. Microbiol.">
        <title>High frequency of phylogenetically diverse reductive dehalogenase-homologous genes in deep subseafloor sedimentary metagenomes.</title>
        <authorList>
            <person name="Kawai M."/>
            <person name="Futagami T."/>
            <person name="Toyoda A."/>
            <person name="Takaki Y."/>
            <person name="Nishi S."/>
            <person name="Hori S."/>
            <person name="Arai W."/>
            <person name="Tsubouchi T."/>
            <person name="Morono Y."/>
            <person name="Uchiyama I."/>
            <person name="Ito T."/>
            <person name="Fujiyama A."/>
            <person name="Inagaki F."/>
            <person name="Takami H."/>
        </authorList>
    </citation>
    <scope>NUCLEOTIDE SEQUENCE</scope>
    <source>
        <strain evidence="1">Expedition CK06-06</strain>
    </source>
</reference>
<feature type="non-terminal residue" evidence="1">
    <location>
        <position position="35"/>
    </location>
</feature>